<dbReference type="InterPro" id="IPR041286">
    <property type="entry name" value="MBG_2"/>
</dbReference>
<protein>
    <recommendedName>
        <fullName evidence="1">MBG domain-containing protein</fullName>
    </recommendedName>
</protein>
<dbReference type="Gene3D" id="3.30.160.710">
    <property type="match status" value="1"/>
</dbReference>
<sequence>MPAGGSGTIPAFIATNNGTTPLTATITATPANPTGCNGLPVIFTITIMPALPGVINVSGNLPQLSTVYGTPSTSGTFTISGDNLKAGITVSPPSGFEVSANNTTFSKIATIGSAGTIPPTTIYIRLEKITPAGTYAGEVILSSTGSNDSKISVDNNNIVSPAPLTITAVNKSKITGTPNPSLTVNYNGFVNDEASSALTTQPTISTTAVLESPPGQYPITVTGALSANYVISYVDGVMTVKPQPISIAMSNTFTPNGDGLNDTWVVKNIEGFPNSVVQVYSRYGASVFYSVSYAVPWDGKLNGADLPDGTYYYIIDLKNGETPITGWVAIVR</sequence>
<dbReference type="Pfam" id="PF18676">
    <property type="entry name" value="MBG_2"/>
    <property type="match status" value="1"/>
</dbReference>
<dbReference type="RefSeq" id="WP_345104720.1">
    <property type="nucleotide sequence ID" value="NZ_BAABCV010000008.1"/>
</dbReference>
<accession>A0ABP7WX96</accession>
<evidence type="ECO:0000259" key="1">
    <source>
        <dbReference type="Pfam" id="PF18676"/>
    </source>
</evidence>
<reference evidence="3" key="1">
    <citation type="journal article" date="2019" name="Int. J. Syst. Evol. Microbiol.">
        <title>The Global Catalogue of Microorganisms (GCM) 10K type strain sequencing project: providing services to taxonomists for standard genome sequencing and annotation.</title>
        <authorList>
            <consortium name="The Broad Institute Genomics Platform"/>
            <consortium name="The Broad Institute Genome Sequencing Center for Infectious Disease"/>
            <person name="Wu L."/>
            <person name="Ma J."/>
        </authorList>
    </citation>
    <scope>NUCLEOTIDE SEQUENCE [LARGE SCALE GENOMIC DNA]</scope>
    <source>
        <strain evidence="3">JCM 17085</strain>
    </source>
</reference>
<gene>
    <name evidence="2" type="ORF">GCM10022392_24230</name>
</gene>
<comment type="caution">
    <text evidence="2">The sequence shown here is derived from an EMBL/GenBank/DDBJ whole genome shotgun (WGS) entry which is preliminary data.</text>
</comment>
<proteinExistence type="predicted"/>
<evidence type="ECO:0000313" key="2">
    <source>
        <dbReference type="EMBL" id="GAA4099253.1"/>
    </source>
</evidence>
<dbReference type="Proteomes" id="UP001500841">
    <property type="component" value="Unassembled WGS sequence"/>
</dbReference>
<dbReference type="NCBIfam" id="TIGR04131">
    <property type="entry name" value="Bac_Flav_CTERM"/>
    <property type="match status" value="1"/>
</dbReference>
<feature type="domain" description="MBG" evidence="1">
    <location>
        <begin position="164"/>
        <end position="239"/>
    </location>
</feature>
<organism evidence="2 3">
    <name type="scientific">Mucilaginibacter panaciglaebae</name>
    <dbReference type="NCBI Taxonomy" id="502331"/>
    <lineage>
        <taxon>Bacteria</taxon>
        <taxon>Pseudomonadati</taxon>
        <taxon>Bacteroidota</taxon>
        <taxon>Sphingobacteriia</taxon>
        <taxon>Sphingobacteriales</taxon>
        <taxon>Sphingobacteriaceae</taxon>
        <taxon>Mucilaginibacter</taxon>
    </lineage>
</organism>
<dbReference type="Pfam" id="PF13585">
    <property type="entry name" value="CHU_C"/>
    <property type="match status" value="1"/>
</dbReference>
<name>A0ABP7WX96_9SPHI</name>
<dbReference type="InterPro" id="IPR026341">
    <property type="entry name" value="T9SS_type_B"/>
</dbReference>
<evidence type="ECO:0000313" key="3">
    <source>
        <dbReference type="Proteomes" id="UP001500841"/>
    </source>
</evidence>
<dbReference type="EMBL" id="BAABCV010000008">
    <property type="protein sequence ID" value="GAA4099253.1"/>
    <property type="molecule type" value="Genomic_DNA"/>
</dbReference>
<keyword evidence="3" id="KW-1185">Reference proteome</keyword>